<evidence type="ECO:0000313" key="3">
    <source>
        <dbReference type="Proteomes" id="UP000266489"/>
    </source>
</evidence>
<evidence type="ECO:0000313" key="2">
    <source>
        <dbReference type="EMBL" id="RIE08912.1"/>
    </source>
</evidence>
<accession>A0A398D1A5</accession>
<feature type="compositionally biased region" description="Basic residues" evidence="1">
    <location>
        <begin position="18"/>
        <end position="32"/>
    </location>
</feature>
<gene>
    <name evidence="2" type="ORF">SMC5_07540</name>
</gene>
<protein>
    <submittedName>
        <fullName evidence="2">Uncharacterized protein</fullName>
    </submittedName>
</protein>
<dbReference type="RefSeq" id="WP_119120216.1">
    <property type="nucleotide sequence ID" value="NZ_QXIU01000186.1"/>
</dbReference>
<sequence length="75" mass="8751">MDEDSMMKKATRPIEKNRRTRSKPAKIRHLQKQQKQWMVSKMKWRKPGTKPGLAPSSFLHRALVGLWSQSRGCCS</sequence>
<feature type="region of interest" description="Disordered" evidence="1">
    <location>
        <begin position="1"/>
        <end position="34"/>
    </location>
</feature>
<name>A0A398D1A5_9BACT</name>
<dbReference type="OrthoDB" id="9809244at2"/>
<organism evidence="2 3">
    <name type="scientific">Candidatus Cryosericum odellii</name>
    <dbReference type="NCBI Taxonomy" id="2290917"/>
    <lineage>
        <taxon>Bacteria</taxon>
        <taxon>Pseudomonadati</taxon>
        <taxon>Caldisericota/Cryosericota group</taxon>
        <taxon>Candidatus Cryosericota</taxon>
        <taxon>Candidatus Cryosericia</taxon>
        <taxon>Candidatus Cryosericales</taxon>
        <taxon>Candidatus Cryosericaceae</taxon>
        <taxon>Candidatus Cryosericum</taxon>
    </lineage>
</organism>
<dbReference type="Proteomes" id="UP000266489">
    <property type="component" value="Unassembled WGS sequence"/>
</dbReference>
<evidence type="ECO:0000256" key="1">
    <source>
        <dbReference type="SAM" id="MobiDB-lite"/>
    </source>
</evidence>
<dbReference type="AlphaFoldDB" id="A0A398D1A5"/>
<proteinExistence type="predicted"/>
<comment type="caution">
    <text evidence="2">The sequence shown here is derived from an EMBL/GenBank/DDBJ whole genome shotgun (WGS) entry which is preliminary data.</text>
</comment>
<dbReference type="EMBL" id="QXIU01000186">
    <property type="protein sequence ID" value="RIE08912.1"/>
    <property type="molecule type" value="Genomic_DNA"/>
</dbReference>
<reference evidence="2 3" key="1">
    <citation type="submission" date="2018-09" db="EMBL/GenBank/DDBJ databases">
        <title>Discovery and Ecogenomic Context for Candidatus Cryosericales, a Global Caldiserica Order Active in Thawing Permafrost.</title>
        <authorList>
            <person name="Martinez M.A."/>
            <person name="Woodcroft B.J."/>
            <person name="Ignacio Espinoza J.C."/>
            <person name="Zayed A."/>
            <person name="Singleton C.M."/>
            <person name="Boyd J."/>
            <person name="Li Y.-F."/>
            <person name="Purvine S."/>
            <person name="Maughan H."/>
            <person name="Hodgkins S.B."/>
            <person name="Anderson D."/>
            <person name="Sederholm M."/>
            <person name="Temperton B."/>
            <person name="Saleska S.R."/>
            <person name="Tyson G.W."/>
            <person name="Rich V.I."/>
        </authorList>
    </citation>
    <scope>NUCLEOTIDE SEQUENCE [LARGE SCALE GENOMIC DNA]</scope>
    <source>
        <strain evidence="2 3">SMC5</strain>
    </source>
</reference>